<evidence type="ECO:0000313" key="2">
    <source>
        <dbReference type="Proteomes" id="UP000126214"/>
    </source>
</evidence>
<sequence length="411" mass="46955">MRIAYRRRNNVIYSQMAYAIIMFWILHKVMCNSTATNTAPITTPNTASTTFVTTMNSTANPNTSTTLHTSVISQTSANGNITNVTSGLSTITTVYSTFNTSYNNASNTITTTELITTYTNTTISSFTNVTPNATSSYSTTITVTVTSNETLHNVSANTSFMSTPWPTNCTATTDTTYNLTNSSNACHTDTTIIRFKETNTTGIEGSNVTIKGNSTWHCRSVTWVRHYNRSTHGHHLGYRRNQYKSTILTSHTICHSHHQYPTSYHDLCRSCNNTELHLYDLNTTNSGRYSRRCFIHDYFTGHHEDENFYLFIKPRAEYNYTKITDTTPVCYRTNTNSENDLSNTYKNNTHHKRNRHHNSQRSRTIWTIVLICIACLVLFFARRAFNKKYHMLQDTVSESEFIVRYNPEHED</sequence>
<dbReference type="EMBL" id="KP745724">
    <property type="protein sequence ID" value="AKI22771.1"/>
    <property type="molecule type" value="Genomic_DNA"/>
</dbReference>
<protein>
    <submittedName>
        <fullName evidence="1">Membrane RL1 protein2</fullName>
    </submittedName>
</protein>
<evidence type="ECO:0000313" key="1">
    <source>
        <dbReference type="EMBL" id="AKI22771.1"/>
    </source>
</evidence>
<gene>
    <name evidence="1" type="primary">RL12</name>
</gene>
<dbReference type="Proteomes" id="UP000126214">
    <property type="component" value="Genome"/>
</dbReference>
<organism evidence="1 2">
    <name type="scientific">Human cytomegalovirus</name>
    <name type="common">HHV-5</name>
    <name type="synonym">Human herpesvirus 5</name>
    <dbReference type="NCBI Taxonomy" id="10359"/>
    <lineage>
        <taxon>Viruses</taxon>
        <taxon>Duplodnaviria</taxon>
        <taxon>Heunggongvirae</taxon>
        <taxon>Peploviricota</taxon>
        <taxon>Herviviricetes</taxon>
        <taxon>Herpesvirales</taxon>
        <taxon>Orthoherpesviridae</taxon>
        <taxon>Betaherpesvirinae</taxon>
        <taxon>Cytomegalovirus</taxon>
        <taxon>Cytomegalovirus humanbeta5</taxon>
    </lineage>
</organism>
<organismHost>
    <name type="scientific">Homo sapiens</name>
    <name type="common">Human</name>
    <dbReference type="NCBI Taxonomy" id="9606"/>
</organismHost>
<name>A0A0G2UBS7_HCMV</name>
<proteinExistence type="predicted"/>
<reference evidence="1 2" key="1">
    <citation type="journal article" date="2015" name="J. Virol.">
        <title>High-throughput analysis of human cytomegalovirus genome diversity highlights the widespread occurrence of gene-disrupting mutations and pervasive recombination.</title>
        <authorList>
            <person name="Sijmons S."/>
            <person name="Thys K."/>
            <person name="Mbong Ngwese M."/>
            <person name="Van Damme E."/>
            <person name="Dvorak J."/>
            <person name="Van Loock M."/>
            <person name="Li G."/>
            <person name="Tachezy R."/>
            <person name="Busson L."/>
            <person name="Aerssens J."/>
            <person name="Van Ranst M."/>
            <person name="Maes P."/>
        </authorList>
    </citation>
    <scope>NUCLEOTIDE SEQUENCE [LARGE SCALE GENOMIC DNA]</scope>
    <source>
        <strain evidence="1">BE/4/2012</strain>
    </source>
</reference>
<accession>A0A0G2UBS7</accession>